<comment type="similarity">
    <text evidence="1 4">Belongs to the enoyl-CoA hydratase/isomerase family.</text>
</comment>
<evidence type="ECO:0000256" key="5">
    <source>
        <dbReference type="SAM" id="MobiDB-lite"/>
    </source>
</evidence>
<evidence type="ECO:0000256" key="3">
    <source>
        <dbReference type="ARBA" id="ARBA00023239"/>
    </source>
</evidence>
<protein>
    <submittedName>
        <fullName evidence="6">Enoyl-CoA hydratase</fullName>
    </submittedName>
</protein>
<dbReference type="InterPro" id="IPR001753">
    <property type="entry name" value="Enoyl-CoA_hydra/iso"/>
</dbReference>
<dbReference type="Gene3D" id="1.10.12.10">
    <property type="entry name" value="Lyase 2-enoyl-coa Hydratase, Chain A, domain 2"/>
    <property type="match status" value="1"/>
</dbReference>
<evidence type="ECO:0000313" key="7">
    <source>
        <dbReference type="Proteomes" id="UP000219514"/>
    </source>
</evidence>
<keyword evidence="2" id="KW-0443">Lipid metabolism</keyword>
<evidence type="ECO:0000256" key="1">
    <source>
        <dbReference type="ARBA" id="ARBA00005254"/>
    </source>
</evidence>
<evidence type="ECO:0000256" key="2">
    <source>
        <dbReference type="ARBA" id="ARBA00023098"/>
    </source>
</evidence>
<dbReference type="InterPro" id="IPR018376">
    <property type="entry name" value="Enoyl-CoA_hyd/isom_CS"/>
</dbReference>
<reference evidence="6 7" key="1">
    <citation type="submission" date="2017-09" db="EMBL/GenBank/DDBJ databases">
        <authorList>
            <person name="Ehlers B."/>
            <person name="Leendertz F.H."/>
        </authorList>
    </citation>
    <scope>NUCLEOTIDE SEQUENCE [LARGE SCALE GENOMIC DNA]</scope>
    <source>
        <strain evidence="6 7">DSM 46844</strain>
    </source>
</reference>
<keyword evidence="7" id="KW-1185">Reference proteome</keyword>
<dbReference type="Proteomes" id="UP000219514">
    <property type="component" value="Unassembled WGS sequence"/>
</dbReference>
<dbReference type="NCBIfam" id="NF006100">
    <property type="entry name" value="PRK08252.1"/>
    <property type="match status" value="1"/>
</dbReference>
<gene>
    <name evidence="6" type="ORF">SAMN06893097_103206</name>
</gene>
<dbReference type="PROSITE" id="PS00166">
    <property type="entry name" value="ENOYL_COA_HYDRATASE"/>
    <property type="match status" value="1"/>
</dbReference>
<evidence type="ECO:0000313" key="6">
    <source>
        <dbReference type="EMBL" id="SNX96037.1"/>
    </source>
</evidence>
<feature type="region of interest" description="Disordered" evidence="5">
    <location>
        <begin position="229"/>
        <end position="261"/>
    </location>
</feature>
<keyword evidence="3" id="KW-0456">Lyase</keyword>
<dbReference type="Pfam" id="PF00378">
    <property type="entry name" value="ECH_1"/>
    <property type="match status" value="1"/>
</dbReference>
<organism evidence="6 7">
    <name type="scientific">Geodermatophilus sabuli</name>
    <dbReference type="NCBI Taxonomy" id="1564158"/>
    <lineage>
        <taxon>Bacteria</taxon>
        <taxon>Bacillati</taxon>
        <taxon>Actinomycetota</taxon>
        <taxon>Actinomycetes</taxon>
        <taxon>Geodermatophilales</taxon>
        <taxon>Geodermatophilaceae</taxon>
        <taxon>Geodermatophilus</taxon>
    </lineage>
</organism>
<name>A0A285EAL8_9ACTN</name>
<dbReference type="AlphaFoldDB" id="A0A285EAL8"/>
<dbReference type="SUPFAM" id="SSF52096">
    <property type="entry name" value="ClpP/crotonase"/>
    <property type="match status" value="1"/>
</dbReference>
<dbReference type="PANTHER" id="PTHR11941">
    <property type="entry name" value="ENOYL-COA HYDRATASE-RELATED"/>
    <property type="match status" value="1"/>
</dbReference>
<dbReference type="PANTHER" id="PTHR11941:SF169">
    <property type="entry name" value="(7AS)-7A-METHYL-1,5-DIOXO-2,3,5,6,7,7A-HEXAHYDRO-1H-INDENE-CARBOXYL-COA HYDROLASE"/>
    <property type="match status" value="1"/>
</dbReference>
<sequence>MTTSDATHEQPLLVSDHDGVRTLTLNRPAARNAVNLALATAIDAALTEFDERRDLSVAVLAANGTTFCAGMDLKAFLRGERPITPRRGFAGIVQEPPRKPIIAAVDGPAVAGGFEIVLACDMIVAAENAFFALPEVKRGLVAAGGGLLRLPGRLPYHLAMELALTGKTISAVDAERLGLVNKLVAPGTAVAAATELAAEVAACGPLAVAATKQILQDSPGWPAGEAFARQSELTEPVRSSADAVEGARAFTEKRPPAWTGS</sequence>
<dbReference type="GO" id="GO:0016829">
    <property type="term" value="F:lyase activity"/>
    <property type="evidence" value="ECO:0007669"/>
    <property type="project" value="UniProtKB-KW"/>
</dbReference>
<dbReference type="EMBL" id="OBDO01000003">
    <property type="protein sequence ID" value="SNX96037.1"/>
    <property type="molecule type" value="Genomic_DNA"/>
</dbReference>
<dbReference type="InterPro" id="IPR029045">
    <property type="entry name" value="ClpP/crotonase-like_dom_sf"/>
</dbReference>
<dbReference type="Gene3D" id="3.90.226.10">
    <property type="entry name" value="2-enoyl-CoA Hydratase, Chain A, domain 1"/>
    <property type="match status" value="1"/>
</dbReference>
<dbReference type="OrthoDB" id="9775794at2"/>
<evidence type="ECO:0000256" key="4">
    <source>
        <dbReference type="RuleBase" id="RU003707"/>
    </source>
</evidence>
<dbReference type="RefSeq" id="WP_097206063.1">
    <property type="nucleotide sequence ID" value="NZ_JACHXB010000004.1"/>
</dbReference>
<proteinExistence type="inferred from homology"/>
<dbReference type="InterPro" id="IPR014748">
    <property type="entry name" value="Enoyl-CoA_hydra_C"/>
</dbReference>
<accession>A0A285EAL8</accession>
<dbReference type="CDD" id="cd06558">
    <property type="entry name" value="crotonase-like"/>
    <property type="match status" value="1"/>
</dbReference>
<dbReference type="GO" id="GO:0006635">
    <property type="term" value="P:fatty acid beta-oxidation"/>
    <property type="evidence" value="ECO:0007669"/>
    <property type="project" value="TreeGrafter"/>
</dbReference>